<dbReference type="Gene3D" id="3.40.50.2300">
    <property type="match status" value="1"/>
</dbReference>
<evidence type="ECO:0000259" key="8">
    <source>
        <dbReference type="PROSITE" id="PS50110"/>
    </source>
</evidence>
<dbReference type="CDD" id="cd00082">
    <property type="entry name" value="HisKA"/>
    <property type="match status" value="1"/>
</dbReference>
<dbReference type="CDD" id="cd16922">
    <property type="entry name" value="HATPase_EvgS-ArcB-TorS-like"/>
    <property type="match status" value="1"/>
</dbReference>
<name>A0ABV4AGZ9_9GAMM</name>
<dbReference type="InterPro" id="IPR036097">
    <property type="entry name" value="HisK_dim/P_sf"/>
</dbReference>
<dbReference type="InterPro" id="IPR003594">
    <property type="entry name" value="HATPase_dom"/>
</dbReference>
<dbReference type="InterPro" id="IPR004358">
    <property type="entry name" value="Sig_transdc_His_kin-like_C"/>
</dbReference>
<dbReference type="InterPro" id="IPR003661">
    <property type="entry name" value="HisK_dim/P_dom"/>
</dbReference>
<evidence type="ECO:0000256" key="1">
    <source>
        <dbReference type="ARBA" id="ARBA00000085"/>
    </source>
</evidence>
<dbReference type="SMART" id="SM00091">
    <property type="entry name" value="PAS"/>
    <property type="match status" value="1"/>
</dbReference>
<evidence type="ECO:0000256" key="5">
    <source>
        <dbReference type="SAM" id="MobiDB-lite"/>
    </source>
</evidence>
<feature type="transmembrane region" description="Helical" evidence="6">
    <location>
        <begin position="15"/>
        <end position="36"/>
    </location>
</feature>
<keyword evidence="6" id="KW-1133">Transmembrane helix</keyword>
<keyword evidence="3 4" id="KW-0597">Phosphoprotein</keyword>
<accession>A0ABV4AGZ9</accession>
<dbReference type="EMBL" id="JBGCUO010000001">
    <property type="protein sequence ID" value="MEY1662124.1"/>
    <property type="molecule type" value="Genomic_DNA"/>
</dbReference>
<dbReference type="Pfam" id="PF00512">
    <property type="entry name" value="HisKA"/>
    <property type="match status" value="1"/>
</dbReference>
<dbReference type="InterPro" id="IPR036641">
    <property type="entry name" value="HPT_dom_sf"/>
</dbReference>
<evidence type="ECO:0000313" key="9">
    <source>
        <dbReference type="EMBL" id="MEY1662124.1"/>
    </source>
</evidence>
<feature type="transmembrane region" description="Helical" evidence="6">
    <location>
        <begin position="306"/>
        <end position="325"/>
    </location>
</feature>
<keyword evidence="6" id="KW-0812">Transmembrane</keyword>
<dbReference type="SUPFAM" id="SSF52172">
    <property type="entry name" value="CheY-like"/>
    <property type="match status" value="1"/>
</dbReference>
<comment type="catalytic activity">
    <reaction evidence="1">
        <text>ATP + protein L-histidine = ADP + protein N-phospho-L-histidine.</text>
        <dbReference type="EC" id="2.7.13.3"/>
    </reaction>
</comment>
<protein>
    <recommendedName>
        <fullName evidence="2">histidine kinase</fullName>
        <ecNumber evidence="2">2.7.13.3</ecNumber>
    </recommendedName>
</protein>
<dbReference type="Proteomes" id="UP001562065">
    <property type="component" value="Unassembled WGS sequence"/>
</dbReference>
<evidence type="ECO:0000256" key="2">
    <source>
        <dbReference type="ARBA" id="ARBA00012438"/>
    </source>
</evidence>
<dbReference type="PANTHER" id="PTHR45339:SF5">
    <property type="entry name" value="HISTIDINE KINASE"/>
    <property type="match status" value="1"/>
</dbReference>
<dbReference type="InterPro" id="IPR035965">
    <property type="entry name" value="PAS-like_dom_sf"/>
</dbReference>
<dbReference type="RefSeq" id="WP_369455365.1">
    <property type="nucleotide sequence ID" value="NZ_JBGCUO010000001.1"/>
</dbReference>
<keyword evidence="6" id="KW-0472">Membrane</keyword>
<dbReference type="InterPro" id="IPR036890">
    <property type="entry name" value="HATPase_C_sf"/>
</dbReference>
<gene>
    <name evidence="9" type="ORF">AB5I84_08195</name>
</gene>
<dbReference type="PANTHER" id="PTHR45339">
    <property type="entry name" value="HYBRID SIGNAL TRANSDUCTION HISTIDINE KINASE J"/>
    <property type="match status" value="1"/>
</dbReference>
<dbReference type="InterPro" id="IPR005467">
    <property type="entry name" value="His_kinase_dom"/>
</dbReference>
<evidence type="ECO:0000256" key="3">
    <source>
        <dbReference type="ARBA" id="ARBA00022553"/>
    </source>
</evidence>
<dbReference type="Gene3D" id="1.10.287.130">
    <property type="match status" value="1"/>
</dbReference>
<dbReference type="SMART" id="SM00387">
    <property type="entry name" value="HATPase_c"/>
    <property type="match status" value="1"/>
</dbReference>
<evidence type="ECO:0000256" key="6">
    <source>
        <dbReference type="SAM" id="Phobius"/>
    </source>
</evidence>
<comment type="caution">
    <text evidence="9">The sequence shown here is derived from an EMBL/GenBank/DDBJ whole genome shotgun (WGS) entry which is preliminary data.</text>
</comment>
<keyword evidence="10" id="KW-1185">Reference proteome</keyword>
<evidence type="ECO:0000313" key="10">
    <source>
        <dbReference type="Proteomes" id="UP001562065"/>
    </source>
</evidence>
<dbReference type="PROSITE" id="PS50110">
    <property type="entry name" value="RESPONSE_REGULATORY"/>
    <property type="match status" value="1"/>
</dbReference>
<dbReference type="SUPFAM" id="SSF47226">
    <property type="entry name" value="Histidine-containing phosphotransfer domain, HPT domain"/>
    <property type="match status" value="1"/>
</dbReference>
<dbReference type="Pfam" id="PF02518">
    <property type="entry name" value="HATPase_c"/>
    <property type="match status" value="1"/>
</dbReference>
<feature type="region of interest" description="Disordered" evidence="5">
    <location>
        <begin position="73"/>
        <end position="93"/>
    </location>
</feature>
<feature type="domain" description="Histidine kinase" evidence="7">
    <location>
        <begin position="471"/>
        <end position="691"/>
    </location>
</feature>
<dbReference type="Pfam" id="PF00072">
    <property type="entry name" value="Response_reg"/>
    <property type="match status" value="1"/>
</dbReference>
<dbReference type="InterPro" id="IPR000014">
    <property type="entry name" value="PAS"/>
</dbReference>
<dbReference type="Pfam" id="PF13188">
    <property type="entry name" value="PAS_8"/>
    <property type="match status" value="1"/>
</dbReference>
<evidence type="ECO:0000259" key="7">
    <source>
        <dbReference type="PROSITE" id="PS50109"/>
    </source>
</evidence>
<dbReference type="InterPro" id="IPR011006">
    <property type="entry name" value="CheY-like_superfamily"/>
</dbReference>
<feature type="domain" description="Response regulatory" evidence="8">
    <location>
        <begin position="816"/>
        <end position="930"/>
    </location>
</feature>
<dbReference type="SUPFAM" id="SSF55874">
    <property type="entry name" value="ATPase domain of HSP90 chaperone/DNA topoisomerase II/histidine kinase"/>
    <property type="match status" value="1"/>
</dbReference>
<dbReference type="PRINTS" id="PR00344">
    <property type="entry name" value="BCTRLSENSOR"/>
</dbReference>
<dbReference type="PROSITE" id="PS50109">
    <property type="entry name" value="HIS_KIN"/>
    <property type="match status" value="1"/>
</dbReference>
<feature type="modified residue" description="4-aspartylphosphate" evidence="4">
    <location>
        <position position="865"/>
    </location>
</feature>
<organism evidence="9 10">
    <name type="scientific">Isoalcanivorax beigongshangi</name>
    <dbReference type="NCBI Taxonomy" id="3238810"/>
    <lineage>
        <taxon>Bacteria</taxon>
        <taxon>Pseudomonadati</taxon>
        <taxon>Pseudomonadota</taxon>
        <taxon>Gammaproteobacteria</taxon>
        <taxon>Oceanospirillales</taxon>
        <taxon>Alcanivoracaceae</taxon>
        <taxon>Isoalcanivorax</taxon>
    </lineage>
</organism>
<sequence length="1059" mass="113802">MYSQPFHNILQASKWLHGVAFAVVPLLLALALVLFLGGARLLEQTEDKIGLDFFALTTYLNSQNNYLASLQQRSSEPSWAPPAQRGDSPMREPASDDAPYALLCVEPGACTGSAAGLAAWGEAVSALYLSHWSRSYYPGVTTLLLDGRTPQVVLVPGFDWRNRDALYTPSVLDAVVTELQQQLHTAPGDAVRWLPLAALPDAVAGIVPLAGQRGDAAPLYAVSTFSLARTSLFQNVSETPLYDQLWLQTAEGTTVIGHGARPSTRGALTLGWDGIVLALEDHDGGWRGVYRISYGTFLHANPRLPLLALLLLVVVSGAAALYLRWHRRRVLEPARLAHQELVESEAFNRTLLDTAPVGLCVVTRGEGRLVFCNALAQQWLGQQPLSPGELLAPGVLPAAILGANGPGKSEPLQLGERYVQVVYAPTRYQQQPVVLCTFVDISSRVLYEQELERARQEADSANVAKTRFLAAVSHEVRTPLYGIMGTLELLAMAPLGEGERHHLRRLEHASAQLMQQISDVLDFTKIEAGQMALHEEAFNARQLLQGCADQYAAAAARKGLLLFACIDPAVPEWLLGDAGRIRQVLNNLLSNALKFTGSGQIIARLYCEPTADGRWALRFQVADSGSGISSADQAQLFVPFFQADQGDTPHSGTGLGLSICHSLAQLMGGEIQVTSELGLGSSFTLALTLAAGDCSPAPVPALAGLSLVLRSPHAELTRNVCQWLRQWGADATALAATDTETPCAAEFFVEVLGSGNAPPAGAGRVVQAGPLWHDVGDGVDVLPGYGAEELAEGLLRLQRAETTSVVLTPAAELGLRVLVAEDNPINQATLRDQLQQLGCRVVVVDDGREALRQWAPERFDVVLTDVNMPHLNGYGLTQALRERGAELPIIGVTANAMRDEHRRCAAAGMDAWLVKPIDLHTLRRCLQRVVPEAPAATERPDIAPAAAPLPHDGGADAEVRAAALAELVRIADKNRTLFRDCMLADAGVLADAAAQQDSDTAQQRLHRIHGGLLAVGQSRLAAEVEQVRQSFEDHGTPDWTALQALVALINDVVHTGLPQ</sequence>
<proteinExistence type="predicted"/>
<reference evidence="9 10" key="1">
    <citation type="submission" date="2024-07" db="EMBL/GenBank/DDBJ databases">
        <authorList>
            <person name="Ren Q."/>
        </authorList>
    </citation>
    <scope>NUCLEOTIDE SEQUENCE [LARGE SCALE GENOMIC DNA]</scope>
    <source>
        <strain evidence="9 10">REN37</strain>
    </source>
</reference>
<dbReference type="SUPFAM" id="SSF55785">
    <property type="entry name" value="PYP-like sensor domain (PAS domain)"/>
    <property type="match status" value="1"/>
</dbReference>
<dbReference type="EC" id="2.7.13.3" evidence="2"/>
<dbReference type="Gene3D" id="3.30.565.10">
    <property type="entry name" value="Histidine kinase-like ATPase, C-terminal domain"/>
    <property type="match status" value="1"/>
</dbReference>
<dbReference type="SUPFAM" id="SSF47384">
    <property type="entry name" value="Homodimeric domain of signal transducing histidine kinase"/>
    <property type="match status" value="1"/>
</dbReference>
<dbReference type="CDD" id="cd17546">
    <property type="entry name" value="REC_hyHK_CKI1_RcsC-like"/>
    <property type="match status" value="1"/>
</dbReference>
<dbReference type="SMART" id="SM00388">
    <property type="entry name" value="HisKA"/>
    <property type="match status" value="1"/>
</dbReference>
<evidence type="ECO:0000256" key="4">
    <source>
        <dbReference type="PROSITE-ProRule" id="PRU00169"/>
    </source>
</evidence>
<dbReference type="InterPro" id="IPR001789">
    <property type="entry name" value="Sig_transdc_resp-reg_receiver"/>
</dbReference>
<dbReference type="SMART" id="SM00448">
    <property type="entry name" value="REC"/>
    <property type="match status" value="1"/>
</dbReference>